<name>A0AAV9WY20_9PEZI</name>
<dbReference type="Gene3D" id="1.10.10.10">
    <property type="entry name" value="Winged helix-like DNA-binding domain superfamily/Winged helix DNA-binding domain"/>
    <property type="match status" value="1"/>
</dbReference>
<dbReference type="InterPro" id="IPR029063">
    <property type="entry name" value="SAM-dependent_MTases_sf"/>
</dbReference>
<dbReference type="InterPro" id="IPR036390">
    <property type="entry name" value="WH_DNA-bd_sf"/>
</dbReference>
<dbReference type="PANTHER" id="PTHR43712">
    <property type="entry name" value="PUTATIVE (AFU_ORTHOLOGUE AFUA_4G14580)-RELATED"/>
    <property type="match status" value="1"/>
</dbReference>
<dbReference type="Pfam" id="PF00891">
    <property type="entry name" value="Methyltransf_2"/>
    <property type="match status" value="1"/>
</dbReference>
<feature type="domain" description="O-methyltransferase C-terminal" evidence="4">
    <location>
        <begin position="239"/>
        <end position="436"/>
    </location>
</feature>
<dbReference type="AlphaFoldDB" id="A0AAV9WY20"/>
<proteinExistence type="predicted"/>
<dbReference type="SUPFAM" id="SSF46785">
    <property type="entry name" value="Winged helix' DNA-binding domain"/>
    <property type="match status" value="1"/>
</dbReference>
<protein>
    <recommendedName>
        <fullName evidence="4">O-methyltransferase C-terminal domain-containing protein</fullName>
    </recommendedName>
</protein>
<keyword evidence="6" id="KW-1185">Reference proteome</keyword>
<dbReference type="EMBL" id="JAVHJO010000015">
    <property type="protein sequence ID" value="KAK6527680.1"/>
    <property type="molecule type" value="Genomic_DNA"/>
</dbReference>
<dbReference type="GO" id="GO:0032259">
    <property type="term" value="P:methylation"/>
    <property type="evidence" value="ECO:0007669"/>
    <property type="project" value="UniProtKB-KW"/>
</dbReference>
<dbReference type="PANTHER" id="PTHR43712:SF16">
    <property type="entry name" value="O-METHYLTRANSFERASE ELCB"/>
    <property type="match status" value="1"/>
</dbReference>
<evidence type="ECO:0000313" key="6">
    <source>
        <dbReference type="Proteomes" id="UP001365542"/>
    </source>
</evidence>
<sequence>METLTSTNGAPVTGKHVDDKYVNDAFSIGMAPPPLLRPKLSELAAQISTNAKIVEDYIESQGLPYPSFAADGPLKFPLPAPTTPDLQKVHAARNIVQTASKHMYDLTTGPNEMLQWMIWNFNDVSTIHVIMHFDITHLVPKEGDISFQEIADKTGLPLFKVRQVLRYAMNNRIFCEPRYGHVAHTAASVILRDDPNMQAWINYNCEDLAPSASKVVEALEKFPDSRDTDEAPFALTQDGQGFFKFFAKYPERAARFGVSMTLFSTSQGFTVDYLVQGYDWSKLPKNATIVDVGGATGHVSVEIAKENPDFNFIIQDQSTLSLKAGEESIDPALRPRFTYQEHDFLTDQPVIGADAYLIRWCLHDWPDKEAVQILKSLIPGLKNGARVIVNELCLPEPNTLNPWQDRRVRMLDIVMQVAFNACEREESDWRRLFAEADPRLRFDSVTRPPNALLSIIEATFVDE</sequence>
<reference evidence="5 6" key="1">
    <citation type="submission" date="2019-10" db="EMBL/GenBank/DDBJ databases">
        <authorList>
            <person name="Palmer J.M."/>
        </authorList>
    </citation>
    <scope>NUCLEOTIDE SEQUENCE [LARGE SCALE GENOMIC DNA]</scope>
    <source>
        <strain evidence="5 6">TWF694</strain>
    </source>
</reference>
<keyword evidence="3" id="KW-0949">S-adenosyl-L-methionine</keyword>
<dbReference type="InterPro" id="IPR016461">
    <property type="entry name" value="COMT-like"/>
</dbReference>
<evidence type="ECO:0000256" key="1">
    <source>
        <dbReference type="ARBA" id="ARBA00022603"/>
    </source>
</evidence>
<comment type="caution">
    <text evidence="5">The sequence shown here is derived from an EMBL/GenBank/DDBJ whole genome shotgun (WGS) entry which is preliminary data.</text>
</comment>
<dbReference type="Proteomes" id="UP001365542">
    <property type="component" value="Unassembled WGS sequence"/>
</dbReference>
<keyword evidence="1" id="KW-0489">Methyltransferase</keyword>
<accession>A0AAV9WY20</accession>
<dbReference type="GO" id="GO:0008171">
    <property type="term" value="F:O-methyltransferase activity"/>
    <property type="evidence" value="ECO:0007669"/>
    <property type="project" value="InterPro"/>
</dbReference>
<dbReference type="Gene3D" id="3.40.50.150">
    <property type="entry name" value="Vaccinia Virus protein VP39"/>
    <property type="match status" value="1"/>
</dbReference>
<dbReference type="PROSITE" id="PS51683">
    <property type="entry name" value="SAM_OMT_II"/>
    <property type="match status" value="1"/>
</dbReference>
<evidence type="ECO:0000256" key="2">
    <source>
        <dbReference type="ARBA" id="ARBA00022679"/>
    </source>
</evidence>
<evidence type="ECO:0000313" key="5">
    <source>
        <dbReference type="EMBL" id="KAK6527680.1"/>
    </source>
</evidence>
<dbReference type="InterPro" id="IPR036388">
    <property type="entry name" value="WH-like_DNA-bd_sf"/>
</dbReference>
<evidence type="ECO:0000259" key="4">
    <source>
        <dbReference type="Pfam" id="PF00891"/>
    </source>
</evidence>
<keyword evidence="2" id="KW-0808">Transferase</keyword>
<gene>
    <name evidence="5" type="ORF">TWF694_004661</name>
</gene>
<dbReference type="SUPFAM" id="SSF53335">
    <property type="entry name" value="S-adenosyl-L-methionine-dependent methyltransferases"/>
    <property type="match status" value="1"/>
</dbReference>
<organism evidence="5 6">
    <name type="scientific">Orbilia ellipsospora</name>
    <dbReference type="NCBI Taxonomy" id="2528407"/>
    <lineage>
        <taxon>Eukaryota</taxon>
        <taxon>Fungi</taxon>
        <taxon>Dikarya</taxon>
        <taxon>Ascomycota</taxon>
        <taxon>Pezizomycotina</taxon>
        <taxon>Orbiliomycetes</taxon>
        <taxon>Orbiliales</taxon>
        <taxon>Orbiliaceae</taxon>
        <taxon>Orbilia</taxon>
    </lineage>
</organism>
<dbReference type="InterPro" id="IPR001077">
    <property type="entry name" value="COMT_C"/>
</dbReference>
<evidence type="ECO:0000256" key="3">
    <source>
        <dbReference type="ARBA" id="ARBA00022691"/>
    </source>
</evidence>